<dbReference type="SUPFAM" id="SSF52540">
    <property type="entry name" value="P-loop containing nucleoside triphosphate hydrolases"/>
    <property type="match status" value="1"/>
</dbReference>
<dbReference type="InterPro" id="IPR036388">
    <property type="entry name" value="WH-like_DNA-bd_sf"/>
</dbReference>
<dbReference type="PANTHER" id="PTHR47691">
    <property type="entry name" value="REGULATOR-RELATED"/>
    <property type="match status" value="1"/>
</dbReference>
<feature type="DNA-binding region" description="OmpR/PhoB-type" evidence="3">
    <location>
        <begin position="1"/>
        <end position="96"/>
    </location>
</feature>
<dbReference type="SUPFAM" id="SSF48452">
    <property type="entry name" value="TPR-like"/>
    <property type="match status" value="3"/>
</dbReference>
<feature type="region of interest" description="Disordered" evidence="4">
    <location>
        <begin position="256"/>
        <end position="294"/>
    </location>
</feature>
<dbReference type="Gene3D" id="1.25.40.10">
    <property type="entry name" value="Tetratricopeptide repeat domain"/>
    <property type="match status" value="2"/>
</dbReference>
<dbReference type="PROSITE" id="PS51755">
    <property type="entry name" value="OMPR_PHOB"/>
    <property type="match status" value="1"/>
</dbReference>
<dbReference type="SMART" id="SM01043">
    <property type="entry name" value="BTAD"/>
    <property type="match status" value="1"/>
</dbReference>
<organism evidence="6 7">
    <name type="scientific">Geodermatophilus amargosae</name>
    <dbReference type="NCBI Taxonomy" id="1296565"/>
    <lineage>
        <taxon>Bacteria</taxon>
        <taxon>Bacillati</taxon>
        <taxon>Actinomycetota</taxon>
        <taxon>Actinomycetes</taxon>
        <taxon>Geodermatophilales</taxon>
        <taxon>Geodermatophilaceae</taxon>
        <taxon>Geodermatophilus</taxon>
    </lineage>
</organism>
<dbReference type="InterPro" id="IPR011990">
    <property type="entry name" value="TPR-like_helical_dom_sf"/>
</dbReference>
<dbReference type="SUPFAM" id="SSF46894">
    <property type="entry name" value="C-terminal effector domain of the bipartite response regulators"/>
    <property type="match status" value="1"/>
</dbReference>
<dbReference type="GO" id="GO:0006355">
    <property type="term" value="P:regulation of DNA-templated transcription"/>
    <property type="evidence" value="ECO:0007669"/>
    <property type="project" value="InterPro"/>
</dbReference>
<dbReference type="SMART" id="SM00862">
    <property type="entry name" value="Trans_reg_C"/>
    <property type="match status" value="1"/>
</dbReference>
<comment type="similarity">
    <text evidence="1">Belongs to the AfsR/DnrI/RedD regulatory family.</text>
</comment>
<keyword evidence="7" id="KW-1185">Reference proteome</keyword>
<dbReference type="Pfam" id="PF03704">
    <property type="entry name" value="BTAD"/>
    <property type="match status" value="1"/>
</dbReference>
<dbReference type="GO" id="GO:0003677">
    <property type="term" value="F:DNA binding"/>
    <property type="evidence" value="ECO:0007669"/>
    <property type="project" value="UniProtKB-UniRule"/>
</dbReference>
<dbReference type="OrthoDB" id="3691954at2"/>
<feature type="domain" description="OmpR/PhoB-type" evidence="5">
    <location>
        <begin position="1"/>
        <end position="96"/>
    </location>
</feature>
<dbReference type="Pfam" id="PF00486">
    <property type="entry name" value="Trans_reg_C"/>
    <property type="match status" value="1"/>
</dbReference>
<reference evidence="7" key="1">
    <citation type="submission" date="2016-10" db="EMBL/GenBank/DDBJ databases">
        <authorList>
            <person name="Varghese N."/>
            <person name="Submissions S."/>
        </authorList>
    </citation>
    <scope>NUCLEOTIDE SEQUENCE [LARGE SCALE GENOMIC DNA]</scope>
    <source>
        <strain evidence="7">DSM 46136</strain>
    </source>
</reference>
<dbReference type="InterPro" id="IPR058852">
    <property type="entry name" value="HTH_77"/>
</dbReference>
<dbReference type="Pfam" id="PF25872">
    <property type="entry name" value="HTH_77"/>
    <property type="match status" value="1"/>
</dbReference>
<dbReference type="Gene3D" id="3.40.50.300">
    <property type="entry name" value="P-loop containing nucleotide triphosphate hydrolases"/>
    <property type="match status" value="1"/>
</dbReference>
<keyword evidence="2 3" id="KW-0238">DNA-binding</keyword>
<dbReference type="InterPro" id="IPR049945">
    <property type="entry name" value="AAA_22"/>
</dbReference>
<gene>
    <name evidence="6" type="ORF">SAMN05660657_04949</name>
</gene>
<dbReference type="AlphaFoldDB" id="A0A1I7CVP6"/>
<dbReference type="STRING" id="1296565.SAMN05660657_04949"/>
<dbReference type="Pfam" id="PF13401">
    <property type="entry name" value="AAA_22"/>
    <property type="match status" value="1"/>
</dbReference>
<dbReference type="Proteomes" id="UP000199546">
    <property type="component" value="Unassembled WGS sequence"/>
</dbReference>
<evidence type="ECO:0000313" key="6">
    <source>
        <dbReference type="EMBL" id="SFU03527.1"/>
    </source>
</evidence>
<evidence type="ECO:0000256" key="3">
    <source>
        <dbReference type="PROSITE-ProRule" id="PRU01091"/>
    </source>
</evidence>
<feature type="compositionally biased region" description="Low complexity" evidence="4">
    <location>
        <begin position="256"/>
        <end position="272"/>
    </location>
</feature>
<evidence type="ECO:0000256" key="2">
    <source>
        <dbReference type="ARBA" id="ARBA00023125"/>
    </source>
</evidence>
<dbReference type="GO" id="GO:0016887">
    <property type="term" value="F:ATP hydrolysis activity"/>
    <property type="evidence" value="ECO:0007669"/>
    <property type="project" value="InterPro"/>
</dbReference>
<protein>
    <submittedName>
        <fullName evidence="6">Predicted ATPase</fullName>
    </submittedName>
</protein>
<evidence type="ECO:0000313" key="7">
    <source>
        <dbReference type="Proteomes" id="UP000199546"/>
    </source>
</evidence>
<dbReference type="RefSeq" id="WP_093583809.1">
    <property type="nucleotide sequence ID" value="NZ_FPBA01000027.1"/>
</dbReference>
<dbReference type="InterPro" id="IPR005158">
    <property type="entry name" value="BTAD"/>
</dbReference>
<name>A0A1I7CVP6_9ACTN</name>
<dbReference type="PRINTS" id="PR00364">
    <property type="entry name" value="DISEASERSIST"/>
</dbReference>
<dbReference type="InterPro" id="IPR016032">
    <property type="entry name" value="Sig_transdc_resp-reg_C-effctor"/>
</dbReference>
<accession>A0A1I7CVP6</accession>
<dbReference type="InterPro" id="IPR027417">
    <property type="entry name" value="P-loop_NTPase"/>
</dbReference>
<dbReference type="EMBL" id="FPBA01000027">
    <property type="protein sequence ID" value="SFU03527.1"/>
    <property type="molecule type" value="Genomic_DNA"/>
</dbReference>
<evidence type="ECO:0000256" key="1">
    <source>
        <dbReference type="ARBA" id="ARBA00005820"/>
    </source>
</evidence>
<dbReference type="CDD" id="cd15831">
    <property type="entry name" value="BTAD"/>
    <property type="match status" value="1"/>
</dbReference>
<dbReference type="PANTHER" id="PTHR47691:SF3">
    <property type="entry name" value="HTH-TYPE TRANSCRIPTIONAL REGULATOR RV0890C-RELATED"/>
    <property type="match status" value="1"/>
</dbReference>
<evidence type="ECO:0000256" key="4">
    <source>
        <dbReference type="SAM" id="MobiDB-lite"/>
    </source>
</evidence>
<evidence type="ECO:0000259" key="5">
    <source>
        <dbReference type="PROSITE" id="PS51755"/>
    </source>
</evidence>
<dbReference type="InterPro" id="IPR001867">
    <property type="entry name" value="OmpR/PhoB-type_DNA-bd"/>
</dbReference>
<dbReference type="GO" id="GO:0000160">
    <property type="term" value="P:phosphorelay signal transduction system"/>
    <property type="evidence" value="ECO:0007669"/>
    <property type="project" value="InterPro"/>
</dbReference>
<proteinExistence type="inferred from homology"/>
<dbReference type="Gene3D" id="1.10.10.10">
    <property type="entry name" value="Winged helix-like DNA-binding domain superfamily/Winged helix DNA-binding domain"/>
    <property type="match status" value="1"/>
</dbReference>
<sequence length="1095" mass="116257">MTEVEFRLFGAMQLRVDTEPAKLPGAAERGLLALLLLSPGRTVAASSLIDRLWSESALPADPLNALQLRVSKLRRALAAHGVDVIVREASGYRADVDLDRVDLHRFVRLVQAARTAARNTAAANALALYDEALALWRGDPLADFAGEGWASVETARLDQLHQAALAERAEAALVAGRHVEVAADLEPIVAGDPGQEALAGLLITALYRAGRQADALEVFARTRRHLDDELGLQPSAALRSLHQRVLEQDDALTAVPAQPGSARAAAAEAGPAAPAPQTPAVGQDADTGPKRTLPIPSLRLIGRDDELARLNDALTRQRIVTLVGPGGAGKTSLAMASAHQLADHFEQHVHLARLAAVSNPSDVPLAVADALGVPLDGADPNAAVRARLLAYLANRRLLLVLDNCEHVIDAVATLVDLILGSAAEVTVLATSREALAVPGEVQVSVAPLAVPPDGTPAEQVLQFPAAALFIERASAVRASLDLAEPNLMALAQVCRQLDGMPLALELAAARMSSLSLPDLADRLGNRFGLLTSGPRTAEARQRTLRATVEWSHALLSQPEQQAFRRLAVFHGGWTLEAAEAVVAGGDIPAGEVFDALDHLVNRSMVVLEPGSPSRYRMLETLRHYAVEQLDTSGERDDAAARHAMFFRHVAEQAEQGLRGHGQRAALQRLRNEHANLRAALAWLSADPSRVEDGLGLAGSLALFWHLGRHGEGREVLSKLIATPGASRQARARALQAVSIVERPRACLVHPSPRCAETALESLQLFEAEGDAHRAALSKVLLAVELLNGSDPGRLAQLLAEADEQFTTRADDWGHAVVAFVRLQNFIRRGDELRARAMGRTASEAFRRLDDGWGLSAVLYHLGWGLKEFGRYAEAIPVLEQAIEVSSSAGVFNTAQWALSDLGVALLALGERAAASAAFDRAASASEEVGDAAGVVLAGLGRAQIAQVEGDAASARPLFEEAVRGLTRLGTPLWGGHALAGVAWCDWRDGMLDDAAERYTQVHAAGHHYGEPTLLAIGLEGLARVAAAVGQRAEAQARLDEAVEVRQASARPAPPHEQAELDALWGQVDEAAGAAVRLTAPRAPGDVTRSDQLTSQ</sequence>